<evidence type="ECO:0000313" key="2">
    <source>
        <dbReference type="Proteomes" id="UP000319716"/>
    </source>
</evidence>
<protein>
    <submittedName>
        <fullName evidence="1">Uncharacterized protein</fullName>
    </submittedName>
</protein>
<evidence type="ECO:0000313" key="1">
    <source>
        <dbReference type="EMBL" id="GAY75516.1"/>
    </source>
</evidence>
<name>A0A4Y1Z928_9BACL</name>
<dbReference type="AlphaFoldDB" id="A0A4Y1Z928"/>
<accession>A0A4Y1Z928</accession>
<gene>
    <name evidence="1" type="ORF">NBRC111894_1070</name>
</gene>
<comment type="caution">
    <text evidence="1">The sequence shown here is derived from an EMBL/GenBank/DDBJ whole genome shotgun (WGS) entry which is preliminary data.</text>
</comment>
<reference evidence="1 2" key="1">
    <citation type="submission" date="2017-11" db="EMBL/GenBank/DDBJ databases">
        <title>Draft Genome Sequence of Sporolactobacillus inulinus NBRC 111894 Isolated from Koso, a Japanese Sugar-Vegetable Fermented Beverage.</title>
        <authorList>
            <person name="Chiou T.Y."/>
            <person name="Oshima K."/>
            <person name="Suda W."/>
            <person name="Hattori M."/>
            <person name="Takahashi T."/>
        </authorList>
    </citation>
    <scope>NUCLEOTIDE SEQUENCE [LARGE SCALE GENOMIC DNA]</scope>
    <source>
        <strain evidence="1 2">NBRC111894</strain>
    </source>
</reference>
<proteinExistence type="predicted"/>
<dbReference type="EMBL" id="BEXB01000006">
    <property type="protein sequence ID" value="GAY75516.1"/>
    <property type="molecule type" value="Genomic_DNA"/>
</dbReference>
<organism evidence="1 2">
    <name type="scientific">Sporolactobacillus inulinus</name>
    <dbReference type="NCBI Taxonomy" id="2078"/>
    <lineage>
        <taxon>Bacteria</taxon>
        <taxon>Bacillati</taxon>
        <taxon>Bacillota</taxon>
        <taxon>Bacilli</taxon>
        <taxon>Bacillales</taxon>
        <taxon>Sporolactobacillaceae</taxon>
        <taxon>Sporolactobacillus</taxon>
    </lineage>
</organism>
<dbReference type="Proteomes" id="UP000319716">
    <property type="component" value="Unassembled WGS sequence"/>
</dbReference>
<sequence length="57" mass="6753">MYGTAANSHEKRPFFRIEDKQKMIRYRNAVRFLWQRGDIILLRKGPDAVLSVSDLFP</sequence>